<dbReference type="OrthoDB" id="7488389at2759"/>
<dbReference type="EMBL" id="CAJOBZ010000053">
    <property type="protein sequence ID" value="CAF4919318.1"/>
    <property type="molecule type" value="Genomic_DNA"/>
</dbReference>
<comment type="caution">
    <text evidence="2">The sequence shown here is derived from an EMBL/GenBank/DDBJ whole genome shotgun (WGS) entry which is preliminary data.</text>
</comment>
<proteinExistence type="predicted"/>
<sequence length="122" mass="13108">MAPEVRNYSAIFQVVRGGSTGVPPPAPPAHDTEKRSPLLPQHQQQPRPAPVPVVEPVPEPPPPVVVKPIVVKAVKNVKINQKVTGIEPYPALASIATVSLPPRVSGVGRVSALFEFRMKIEH</sequence>
<name>A0A821W781_9NEOP</name>
<evidence type="ECO:0000256" key="1">
    <source>
        <dbReference type="SAM" id="MobiDB-lite"/>
    </source>
</evidence>
<feature type="compositionally biased region" description="Pro residues" evidence="1">
    <location>
        <begin position="47"/>
        <end position="59"/>
    </location>
</feature>
<feature type="region of interest" description="Disordered" evidence="1">
    <location>
        <begin position="16"/>
        <end position="59"/>
    </location>
</feature>
<keyword evidence="3" id="KW-1185">Reference proteome</keyword>
<organism evidence="2 3">
    <name type="scientific">Pieris macdunnoughi</name>
    <dbReference type="NCBI Taxonomy" id="345717"/>
    <lineage>
        <taxon>Eukaryota</taxon>
        <taxon>Metazoa</taxon>
        <taxon>Ecdysozoa</taxon>
        <taxon>Arthropoda</taxon>
        <taxon>Hexapoda</taxon>
        <taxon>Insecta</taxon>
        <taxon>Pterygota</taxon>
        <taxon>Neoptera</taxon>
        <taxon>Endopterygota</taxon>
        <taxon>Lepidoptera</taxon>
        <taxon>Glossata</taxon>
        <taxon>Ditrysia</taxon>
        <taxon>Papilionoidea</taxon>
        <taxon>Pieridae</taxon>
        <taxon>Pierinae</taxon>
        <taxon>Pieris</taxon>
    </lineage>
</organism>
<accession>A0A821W781</accession>
<dbReference type="AlphaFoldDB" id="A0A821W781"/>
<dbReference type="Proteomes" id="UP000663880">
    <property type="component" value="Unassembled WGS sequence"/>
</dbReference>
<evidence type="ECO:0000313" key="3">
    <source>
        <dbReference type="Proteomes" id="UP000663880"/>
    </source>
</evidence>
<gene>
    <name evidence="2" type="ORF">PMACD_LOCUS12874</name>
</gene>
<evidence type="ECO:0000313" key="2">
    <source>
        <dbReference type="EMBL" id="CAF4919318.1"/>
    </source>
</evidence>
<reference evidence="2" key="1">
    <citation type="submission" date="2021-02" db="EMBL/GenBank/DDBJ databases">
        <authorList>
            <person name="Steward A R."/>
        </authorList>
    </citation>
    <scope>NUCLEOTIDE SEQUENCE</scope>
</reference>
<protein>
    <submittedName>
        <fullName evidence="2">Uncharacterized protein</fullName>
    </submittedName>
</protein>